<organism evidence="2">
    <name type="scientific">Salinispirillum sp. LH 10-3-1</name>
    <dbReference type="NCBI Taxonomy" id="2952525"/>
    <lineage>
        <taxon>Bacteria</taxon>
        <taxon>Pseudomonadati</taxon>
        <taxon>Pseudomonadota</taxon>
        <taxon>Gammaproteobacteria</taxon>
        <taxon>Oceanospirillales</taxon>
        <taxon>Saccharospirillaceae</taxon>
        <taxon>Salinispirillum</taxon>
    </lineage>
</organism>
<name>A0AB38YCE2_9GAMM</name>
<dbReference type="InterPro" id="IPR035924">
    <property type="entry name" value="FlaG-like_sf"/>
</dbReference>
<reference evidence="2" key="1">
    <citation type="submission" date="2022-07" db="EMBL/GenBank/DDBJ databases">
        <title>Complete genome sequence of Salinispirillum sp. LH10-3-1 capable of multiple carbohydrate inversion isolated from a soda lake.</title>
        <authorList>
            <person name="Liu J."/>
            <person name="Zhai Y."/>
            <person name="Zhang H."/>
            <person name="Yang H."/>
            <person name="Qu J."/>
            <person name="Li J."/>
        </authorList>
    </citation>
    <scope>NUCLEOTIDE SEQUENCE</scope>
    <source>
        <strain evidence="2">LH 10-3-1</strain>
    </source>
</reference>
<gene>
    <name evidence="2" type="ORF">NFC81_09880</name>
</gene>
<dbReference type="AlphaFoldDB" id="A0AB38YCE2"/>
<feature type="region of interest" description="Disordered" evidence="1">
    <location>
        <begin position="14"/>
        <end position="55"/>
    </location>
</feature>
<evidence type="ECO:0000313" key="2">
    <source>
        <dbReference type="EMBL" id="WLD57035.1"/>
    </source>
</evidence>
<keyword evidence="2" id="KW-0969">Cilium</keyword>
<protein>
    <submittedName>
        <fullName evidence="2">Flagellar protein FlaG</fullName>
    </submittedName>
</protein>
<dbReference type="RefSeq" id="WP_304994321.1">
    <property type="nucleotide sequence ID" value="NZ_CP101717.1"/>
</dbReference>
<feature type="compositionally biased region" description="Polar residues" evidence="1">
    <location>
        <begin position="23"/>
        <end position="52"/>
    </location>
</feature>
<dbReference type="Gene3D" id="3.30.160.170">
    <property type="entry name" value="FlaG-like"/>
    <property type="match status" value="1"/>
</dbReference>
<evidence type="ECO:0000256" key="1">
    <source>
        <dbReference type="SAM" id="MobiDB-lite"/>
    </source>
</evidence>
<keyword evidence="2" id="KW-0282">Flagellum</keyword>
<dbReference type="SUPFAM" id="SSF160214">
    <property type="entry name" value="FlaG-like"/>
    <property type="match status" value="1"/>
</dbReference>
<dbReference type="PANTHER" id="PTHR37166">
    <property type="entry name" value="PROTEIN FLAG"/>
    <property type="match status" value="1"/>
</dbReference>
<dbReference type="Pfam" id="PF03646">
    <property type="entry name" value="FlaG"/>
    <property type="match status" value="1"/>
</dbReference>
<dbReference type="EMBL" id="CP101717">
    <property type="protein sequence ID" value="WLD57035.1"/>
    <property type="molecule type" value="Genomic_DNA"/>
</dbReference>
<dbReference type="InterPro" id="IPR005186">
    <property type="entry name" value="FlaG"/>
</dbReference>
<proteinExistence type="predicted"/>
<sequence>MANSMEASLAVFKATTAKSASSPAVQQTRTNETGKALPSSTATMASLSGTDLRSSEQKVEVAQDKVQTANDVNDAVARLKDYVQNTQRSLNFSLDESSGITVISVYDASTQELIRQIPSEEAVSLAQKLNQEEPLTLFRAQV</sequence>
<accession>A0AB38YCE2</accession>
<keyword evidence="2" id="KW-0966">Cell projection</keyword>
<dbReference type="PANTHER" id="PTHR37166:SF1">
    <property type="entry name" value="PROTEIN FLAG"/>
    <property type="match status" value="1"/>
</dbReference>